<keyword evidence="2" id="KW-1185">Reference proteome</keyword>
<gene>
    <name evidence="1" type="ORF">CS063_02340</name>
</gene>
<comment type="caution">
    <text evidence="1">The sequence shown here is derived from an EMBL/GenBank/DDBJ whole genome shotgun (WGS) entry which is preliminary data.</text>
</comment>
<dbReference type="Proteomes" id="UP000224460">
    <property type="component" value="Unassembled WGS sequence"/>
</dbReference>
<dbReference type="EMBL" id="PEDL01000001">
    <property type="protein sequence ID" value="PHV72336.1"/>
    <property type="molecule type" value="Genomic_DNA"/>
</dbReference>
<sequence length="175" mass="19695">MLNSILFFILGLVIGSFLNVCIYRLPKGESLIYPGSHCTHCGHALSTYDLIPIVSYCCLNGKCRYCKEKISPYYALVEGGTGLLYALLFHTFGWSLELPLYMLFISILIVLTLIDWEYMLLPTPILVFGCVLGSIFRGLQAARYQNTAYLWAPLLGALVGFGLFFCSLFCWEMVL</sequence>
<reference evidence="1" key="1">
    <citation type="submission" date="2017-10" db="EMBL/GenBank/DDBJ databases">
        <title>Genome sequence of cellulolytic Lachnospiraceae bacterium XHS1971 isolated from hotspring sediment.</title>
        <authorList>
            <person name="Vasudevan G."/>
            <person name="Joshi A.J."/>
            <person name="Hivarkar S."/>
            <person name="Lanjekar V.B."/>
            <person name="Dhakephalkar P.K."/>
            <person name="Dagar S."/>
        </authorList>
    </citation>
    <scope>NUCLEOTIDE SEQUENCE</scope>
    <source>
        <strain evidence="1">XHS1971</strain>
    </source>
</reference>
<organism evidence="1 2">
    <name type="scientific">Sporanaerobium hydrogeniformans</name>
    <dbReference type="NCBI Taxonomy" id="3072179"/>
    <lineage>
        <taxon>Bacteria</taxon>
        <taxon>Bacillati</taxon>
        <taxon>Bacillota</taxon>
        <taxon>Clostridia</taxon>
        <taxon>Lachnospirales</taxon>
        <taxon>Lachnospiraceae</taxon>
        <taxon>Sporanaerobium</taxon>
    </lineage>
</organism>
<proteinExistence type="predicted"/>
<accession>A0AC61DIH5</accession>
<evidence type="ECO:0000313" key="1">
    <source>
        <dbReference type="EMBL" id="PHV72336.1"/>
    </source>
</evidence>
<protein>
    <submittedName>
        <fullName evidence="1">Uncharacterized protein</fullName>
    </submittedName>
</protein>
<name>A0AC61DIH5_9FIRM</name>
<evidence type="ECO:0000313" key="2">
    <source>
        <dbReference type="Proteomes" id="UP000224460"/>
    </source>
</evidence>